<evidence type="ECO:0000256" key="3">
    <source>
        <dbReference type="SAM" id="MobiDB-lite"/>
    </source>
</evidence>
<evidence type="ECO:0000313" key="5">
    <source>
        <dbReference type="EMBL" id="MCY1137653.1"/>
    </source>
</evidence>
<dbReference type="InterPro" id="IPR045851">
    <property type="entry name" value="AMP-bd_C_sf"/>
</dbReference>
<dbReference type="InterPro" id="IPR009081">
    <property type="entry name" value="PP-bd_ACP"/>
</dbReference>
<keyword evidence="2" id="KW-0597">Phosphoprotein</keyword>
<dbReference type="Gene3D" id="1.10.1200.10">
    <property type="entry name" value="ACP-like"/>
    <property type="match status" value="1"/>
</dbReference>
<feature type="compositionally biased region" description="Basic residues" evidence="3">
    <location>
        <begin position="178"/>
        <end position="192"/>
    </location>
</feature>
<accession>A0ABT4AW88</accession>
<dbReference type="SMART" id="SM00823">
    <property type="entry name" value="PKS_PP"/>
    <property type="match status" value="1"/>
</dbReference>
<keyword evidence="1" id="KW-0596">Phosphopantetheine</keyword>
<organism evidence="5 6">
    <name type="scientific">Paractinoplanes pyxinae</name>
    <dbReference type="NCBI Taxonomy" id="2997416"/>
    <lineage>
        <taxon>Bacteria</taxon>
        <taxon>Bacillati</taxon>
        <taxon>Actinomycetota</taxon>
        <taxon>Actinomycetes</taxon>
        <taxon>Micromonosporales</taxon>
        <taxon>Micromonosporaceae</taxon>
        <taxon>Paractinoplanes</taxon>
    </lineage>
</organism>
<dbReference type="PROSITE" id="PS50075">
    <property type="entry name" value="CARRIER"/>
    <property type="match status" value="1"/>
</dbReference>
<evidence type="ECO:0000259" key="4">
    <source>
        <dbReference type="PROSITE" id="PS50075"/>
    </source>
</evidence>
<dbReference type="Pfam" id="PF13193">
    <property type="entry name" value="AMP-binding_C"/>
    <property type="match status" value="1"/>
</dbReference>
<dbReference type="SUPFAM" id="SSF47336">
    <property type="entry name" value="ACP-like"/>
    <property type="match status" value="1"/>
</dbReference>
<dbReference type="EMBL" id="JAPNTZ010000002">
    <property type="protein sequence ID" value="MCY1137653.1"/>
    <property type="molecule type" value="Genomic_DNA"/>
</dbReference>
<proteinExistence type="predicted"/>
<feature type="domain" description="Carrier" evidence="4">
    <location>
        <begin position="90"/>
        <end position="165"/>
    </location>
</feature>
<feature type="region of interest" description="Disordered" evidence="3">
    <location>
        <begin position="166"/>
        <end position="192"/>
    </location>
</feature>
<dbReference type="InterPro" id="IPR025110">
    <property type="entry name" value="AMP-bd_C"/>
</dbReference>
<comment type="caution">
    <text evidence="5">The sequence shown here is derived from an EMBL/GenBank/DDBJ whole genome shotgun (WGS) entry which is preliminary data.</text>
</comment>
<gene>
    <name evidence="5" type="ORF">OWR29_06550</name>
</gene>
<dbReference type="SUPFAM" id="SSF56801">
    <property type="entry name" value="Acetyl-CoA synthetase-like"/>
    <property type="match status" value="1"/>
</dbReference>
<dbReference type="InterPro" id="IPR020806">
    <property type="entry name" value="PKS_PP-bd"/>
</dbReference>
<dbReference type="InterPro" id="IPR036736">
    <property type="entry name" value="ACP-like_sf"/>
</dbReference>
<reference evidence="5" key="1">
    <citation type="submission" date="2022-11" db="EMBL/GenBank/DDBJ databases">
        <authorList>
            <person name="Somphong A."/>
            <person name="Phongsopitanun W."/>
        </authorList>
    </citation>
    <scope>NUCLEOTIDE SEQUENCE</scope>
    <source>
        <strain evidence="5">Pm04-4</strain>
    </source>
</reference>
<evidence type="ECO:0000256" key="1">
    <source>
        <dbReference type="ARBA" id="ARBA00022450"/>
    </source>
</evidence>
<dbReference type="Proteomes" id="UP001151002">
    <property type="component" value="Unassembled WGS sequence"/>
</dbReference>
<protein>
    <submittedName>
        <fullName evidence="5">Phosphopantetheine-binding protein</fullName>
    </submittedName>
</protein>
<dbReference type="PANTHER" id="PTHR45527">
    <property type="entry name" value="NONRIBOSOMAL PEPTIDE SYNTHETASE"/>
    <property type="match status" value="1"/>
</dbReference>
<sequence>MLAASPGVGQAAVVPHRRTSGAVVGDLEIIGYVVPASGTACDPTVLRAGLALELPEFMVPRAVVITDALPMGATGKLDAAALRPPAVDDAEPDPLEAVIAAGWCEVLGLPRVGRETTFAELGGHSLLMALVQQSLETRLKRRIPLVWMFEFPTVAGLASCLRAGEPSEPDGALVRAAGRMHRRNRARSGRAE</sequence>
<keyword evidence="6" id="KW-1185">Reference proteome</keyword>
<dbReference type="Gene3D" id="3.30.300.30">
    <property type="match status" value="1"/>
</dbReference>
<evidence type="ECO:0000256" key="2">
    <source>
        <dbReference type="ARBA" id="ARBA00022553"/>
    </source>
</evidence>
<name>A0ABT4AW88_9ACTN</name>
<evidence type="ECO:0000313" key="6">
    <source>
        <dbReference type="Proteomes" id="UP001151002"/>
    </source>
</evidence>
<dbReference type="Pfam" id="PF00550">
    <property type="entry name" value="PP-binding"/>
    <property type="match status" value="1"/>
</dbReference>
<dbReference type="PANTHER" id="PTHR45527:SF1">
    <property type="entry name" value="FATTY ACID SYNTHASE"/>
    <property type="match status" value="1"/>
</dbReference>